<keyword evidence="5" id="KW-1185">Reference proteome</keyword>
<protein>
    <recommendedName>
        <fullName evidence="3">DUF6468 domain-containing protein</fullName>
    </recommendedName>
</protein>
<dbReference type="RefSeq" id="WP_145341519.1">
    <property type="nucleotide sequence ID" value="NZ_SMLY01000085.1"/>
</dbReference>
<evidence type="ECO:0000259" key="3">
    <source>
        <dbReference type="Pfam" id="PF20072"/>
    </source>
</evidence>
<dbReference type="AlphaFoldDB" id="A0A562TAW7"/>
<dbReference type="EMBL" id="VLLF01000002">
    <property type="protein sequence ID" value="TWI90388.1"/>
    <property type="molecule type" value="Genomic_DNA"/>
</dbReference>
<proteinExistence type="predicted"/>
<evidence type="ECO:0000256" key="2">
    <source>
        <dbReference type="SAM" id="Phobius"/>
    </source>
</evidence>
<accession>A0A562TAW7</accession>
<name>A0A562TAW7_9HYPH</name>
<dbReference type="InterPro" id="IPR045531">
    <property type="entry name" value="DUF6468"/>
</dbReference>
<dbReference type="Proteomes" id="UP000320593">
    <property type="component" value="Unassembled WGS sequence"/>
</dbReference>
<keyword evidence="2" id="KW-0812">Transmembrane</keyword>
<feature type="compositionally biased region" description="Low complexity" evidence="1">
    <location>
        <begin position="129"/>
        <end position="138"/>
    </location>
</feature>
<keyword evidence="2" id="KW-1133">Transmembrane helix</keyword>
<feature type="compositionally biased region" description="Pro residues" evidence="1">
    <location>
        <begin position="139"/>
        <end position="148"/>
    </location>
</feature>
<dbReference type="OrthoDB" id="8005993at2"/>
<evidence type="ECO:0000313" key="5">
    <source>
        <dbReference type="Proteomes" id="UP000320593"/>
    </source>
</evidence>
<feature type="domain" description="DUF6468" evidence="3">
    <location>
        <begin position="35"/>
        <end position="110"/>
    </location>
</feature>
<organism evidence="4 5">
    <name type="scientific">Roseibium hamelinense</name>
    <dbReference type="NCBI Taxonomy" id="150831"/>
    <lineage>
        <taxon>Bacteria</taxon>
        <taxon>Pseudomonadati</taxon>
        <taxon>Pseudomonadota</taxon>
        <taxon>Alphaproteobacteria</taxon>
        <taxon>Hyphomicrobiales</taxon>
        <taxon>Stappiaceae</taxon>
        <taxon>Roseibium</taxon>
    </lineage>
</organism>
<feature type="transmembrane region" description="Helical" evidence="2">
    <location>
        <begin position="6"/>
        <end position="27"/>
    </location>
</feature>
<dbReference type="Pfam" id="PF20072">
    <property type="entry name" value="DUF6468"/>
    <property type="match status" value="1"/>
</dbReference>
<sequence>MSTLPIGMIIEALVAVLLVVTIGYCWMLNNRLQRLRSDEQTLRATISELMTATEIAERAILGLKTTANDADQTLGNRLQQAELMSRQLTGQVEEGEKIFMRISQIADAARGAQSAQQPAANPMEDAGYRPAPHVAAPPVQAPPQQPEPPRAKSARAQDIRSAAAEATARLERFRRRSEGAVA</sequence>
<evidence type="ECO:0000256" key="1">
    <source>
        <dbReference type="SAM" id="MobiDB-lite"/>
    </source>
</evidence>
<keyword evidence="2" id="KW-0472">Membrane</keyword>
<comment type="caution">
    <text evidence="4">The sequence shown here is derived from an EMBL/GenBank/DDBJ whole genome shotgun (WGS) entry which is preliminary data.</text>
</comment>
<evidence type="ECO:0000313" key="4">
    <source>
        <dbReference type="EMBL" id="TWI90388.1"/>
    </source>
</evidence>
<feature type="region of interest" description="Disordered" evidence="1">
    <location>
        <begin position="110"/>
        <end position="182"/>
    </location>
</feature>
<reference evidence="4 5" key="1">
    <citation type="submission" date="2019-07" db="EMBL/GenBank/DDBJ databases">
        <title>Genomic Encyclopedia of Archaeal and Bacterial Type Strains, Phase II (KMG-II): from individual species to whole genera.</title>
        <authorList>
            <person name="Goeker M."/>
        </authorList>
    </citation>
    <scope>NUCLEOTIDE SEQUENCE [LARGE SCALE GENOMIC DNA]</scope>
    <source>
        <strain evidence="4 5">ATCC BAA-252</strain>
    </source>
</reference>
<gene>
    <name evidence="4" type="ORF">JM93_01369</name>
</gene>